<protein>
    <submittedName>
        <fullName evidence="5">DNA repair exonuclease SbcCD ATPase subunit</fullName>
    </submittedName>
</protein>
<feature type="signal peptide" evidence="3">
    <location>
        <begin position="1"/>
        <end position="25"/>
    </location>
</feature>
<keyword evidence="5" id="KW-0378">Hydrolase</keyword>
<feature type="coiled-coil region" evidence="1">
    <location>
        <begin position="256"/>
        <end position="391"/>
    </location>
</feature>
<keyword evidence="5" id="KW-0540">Nuclease</keyword>
<dbReference type="Gene3D" id="1.20.1200.10">
    <property type="entry name" value="Cobalamin adenosyltransferase-like"/>
    <property type="match status" value="1"/>
</dbReference>
<evidence type="ECO:0000256" key="2">
    <source>
        <dbReference type="SAM" id="MobiDB-lite"/>
    </source>
</evidence>
<keyword evidence="1" id="KW-0175">Coiled coil</keyword>
<keyword evidence="3" id="KW-0732">Signal</keyword>
<sequence length="597" mass="68642">MKFKKKIAASIAACLIAAGAMSASANELPFKDIKADDFYIEPLKKFLKFDYVKGFDDNTFRPYQNVNRAQAASFVARTMGLDLENVKDPGFKDVPKQYGDVPNPHYGAIAKLTELGVFDKGKYFKPGEEITRAEMAKILVKAYELEAPTLKRFSDVPENDENYSYIGTIGSLGITVNEGLFKPNDGVGRAHLITFIARTIDLKRSDDKEDYWDTLKGWDDNEDSNENNKENNNDNGNNQENGDQGGNEQVDDYIQLEVLKKEIEFHITDLRDARKEVEKQLEKLNDVKKDIGDIKEIEEEIQYLKKQIDKKKSEKEKEEKRKEVDKQKIRDIERKIDELEDELEELEDLIEEYEIQKNKLSQALKNLDSIMNNAEKILQTAKEKYQKELDQTIISFAYDINRAKRDHASAYAKTFDKDYYEELGKKTKKDLEKVIDKGKKVLKSNVSLNELKSKLIDLNEAIMKAEDAYDSMKDAGVDLKTLENELKDLIKTARSLSNDIEKEIDKKEDNREDYFKAELKDAIDELEDAIKELERAVKDKKGVTKARGNVSDAIEDAEKVLKNYRDSGLKSLQKYEDQLKDLIKKGNDLFKSSKELQ</sequence>
<accession>A0A840PVI3</accession>
<comment type="caution">
    <text evidence="5">The sequence shown here is derived from an EMBL/GenBank/DDBJ whole genome shotgun (WGS) entry which is preliminary data.</text>
</comment>
<keyword evidence="6" id="KW-1185">Reference proteome</keyword>
<dbReference type="InterPro" id="IPR001119">
    <property type="entry name" value="SLH_dom"/>
</dbReference>
<dbReference type="PROSITE" id="PS51272">
    <property type="entry name" value="SLH"/>
    <property type="match status" value="2"/>
</dbReference>
<feature type="region of interest" description="Disordered" evidence="2">
    <location>
        <begin position="216"/>
        <end position="248"/>
    </location>
</feature>
<dbReference type="RefSeq" id="WP_168412191.1">
    <property type="nucleotide sequence ID" value="NZ_JAAXPW010000009.1"/>
</dbReference>
<dbReference type="GO" id="GO:0004527">
    <property type="term" value="F:exonuclease activity"/>
    <property type="evidence" value="ECO:0007669"/>
    <property type="project" value="UniProtKB-KW"/>
</dbReference>
<feature type="domain" description="SLH" evidence="4">
    <location>
        <begin position="92"/>
        <end position="153"/>
    </location>
</feature>
<dbReference type="AlphaFoldDB" id="A0A840PVI3"/>
<dbReference type="Pfam" id="PF00395">
    <property type="entry name" value="SLH"/>
    <property type="match status" value="2"/>
</dbReference>
<proteinExistence type="predicted"/>
<organism evidence="5 6">
    <name type="scientific">Ureibacillus thermosphaericus</name>
    <dbReference type="NCBI Taxonomy" id="51173"/>
    <lineage>
        <taxon>Bacteria</taxon>
        <taxon>Bacillati</taxon>
        <taxon>Bacillota</taxon>
        <taxon>Bacilli</taxon>
        <taxon>Bacillales</taxon>
        <taxon>Caryophanaceae</taxon>
        <taxon>Ureibacillus</taxon>
    </lineage>
</organism>
<feature type="domain" description="SLH" evidence="4">
    <location>
        <begin position="26"/>
        <end position="89"/>
    </location>
</feature>
<dbReference type="InterPro" id="IPR036451">
    <property type="entry name" value="CblAdoTrfase-like_sf"/>
</dbReference>
<evidence type="ECO:0000313" key="5">
    <source>
        <dbReference type="EMBL" id="MBB5148732.1"/>
    </source>
</evidence>
<gene>
    <name evidence="5" type="ORF">HNR36_001118</name>
</gene>
<feature type="coiled-coil region" evidence="1">
    <location>
        <begin position="448"/>
        <end position="546"/>
    </location>
</feature>
<reference evidence="5 6" key="1">
    <citation type="submission" date="2020-08" db="EMBL/GenBank/DDBJ databases">
        <title>Genomic Encyclopedia of Type Strains, Phase IV (KMG-IV): sequencing the most valuable type-strain genomes for metagenomic binning, comparative biology and taxonomic classification.</title>
        <authorList>
            <person name="Goeker M."/>
        </authorList>
    </citation>
    <scope>NUCLEOTIDE SEQUENCE [LARGE SCALE GENOMIC DNA]</scope>
    <source>
        <strain evidence="5 6">DSM 10633</strain>
    </source>
</reference>
<feature type="chain" id="PRO_5032829197" evidence="3">
    <location>
        <begin position="26"/>
        <end position="597"/>
    </location>
</feature>
<evidence type="ECO:0000259" key="4">
    <source>
        <dbReference type="PROSITE" id="PS51272"/>
    </source>
</evidence>
<feature type="compositionally biased region" description="Low complexity" evidence="2">
    <location>
        <begin position="233"/>
        <end position="248"/>
    </location>
</feature>
<name>A0A840PVI3_URETH</name>
<evidence type="ECO:0000313" key="6">
    <source>
        <dbReference type="Proteomes" id="UP000557217"/>
    </source>
</evidence>
<evidence type="ECO:0000256" key="1">
    <source>
        <dbReference type="SAM" id="Coils"/>
    </source>
</evidence>
<dbReference type="EMBL" id="JACHGZ010000009">
    <property type="protein sequence ID" value="MBB5148732.1"/>
    <property type="molecule type" value="Genomic_DNA"/>
</dbReference>
<dbReference type="Proteomes" id="UP000557217">
    <property type="component" value="Unassembled WGS sequence"/>
</dbReference>
<dbReference type="PANTHER" id="PTHR43308">
    <property type="entry name" value="OUTER MEMBRANE PROTEIN ALPHA-RELATED"/>
    <property type="match status" value="1"/>
</dbReference>
<keyword evidence="5" id="KW-0269">Exonuclease</keyword>
<dbReference type="InterPro" id="IPR051465">
    <property type="entry name" value="Cell_Envelope_Struct_Comp"/>
</dbReference>
<evidence type="ECO:0000256" key="3">
    <source>
        <dbReference type="SAM" id="SignalP"/>
    </source>
</evidence>